<sequence>MPKKIDTANIILDVATELLKTEGDHGISMRKVATLAQLSLSNVQYYFKNKNTLLTAIADRYLRQCLDDLKQQPSLKHQDELEPFIRSFLTQAHETSDMCRIFKEYWAIASKNPEIQEYIDHYYQEVADTLSEKWRLIALDTSSAQMATAIFLPYFEGYTITVTGLSLDLEIMSQVVSDIVWQYLSGKNI</sequence>
<dbReference type="STRING" id="1137284.GCA_001418205_03317"/>
<keyword evidence="5" id="KW-1185">Reference proteome</keyword>
<evidence type="ECO:0000256" key="1">
    <source>
        <dbReference type="ARBA" id="ARBA00023125"/>
    </source>
</evidence>
<dbReference type="Pfam" id="PF00440">
    <property type="entry name" value="TetR_N"/>
    <property type="match status" value="1"/>
</dbReference>
<dbReference type="InterPro" id="IPR050624">
    <property type="entry name" value="HTH-type_Tx_Regulator"/>
</dbReference>
<evidence type="ECO:0000259" key="3">
    <source>
        <dbReference type="PROSITE" id="PS50977"/>
    </source>
</evidence>
<feature type="DNA-binding region" description="H-T-H motif" evidence="2">
    <location>
        <begin position="28"/>
        <end position="47"/>
    </location>
</feature>
<feature type="domain" description="HTH tetR-type" evidence="3">
    <location>
        <begin position="5"/>
        <end position="65"/>
    </location>
</feature>
<proteinExistence type="predicted"/>
<organism evidence="4 5">
    <name type="scientific">Marinomonas fungiae</name>
    <dbReference type="NCBI Taxonomy" id="1137284"/>
    <lineage>
        <taxon>Bacteria</taxon>
        <taxon>Pseudomonadati</taxon>
        <taxon>Pseudomonadota</taxon>
        <taxon>Gammaproteobacteria</taxon>
        <taxon>Oceanospirillales</taxon>
        <taxon>Oceanospirillaceae</taxon>
        <taxon>Marinomonas</taxon>
    </lineage>
</organism>
<dbReference type="GO" id="GO:0003677">
    <property type="term" value="F:DNA binding"/>
    <property type="evidence" value="ECO:0007669"/>
    <property type="project" value="UniProtKB-UniRule"/>
</dbReference>
<dbReference type="SUPFAM" id="SSF46689">
    <property type="entry name" value="Homeodomain-like"/>
    <property type="match status" value="1"/>
</dbReference>
<evidence type="ECO:0000313" key="4">
    <source>
        <dbReference type="EMBL" id="CUB06007.1"/>
    </source>
</evidence>
<keyword evidence="1 2" id="KW-0238">DNA-binding</keyword>
<dbReference type="EMBL" id="CYHG01000014">
    <property type="protein sequence ID" value="CUB06007.1"/>
    <property type="molecule type" value="Genomic_DNA"/>
</dbReference>
<dbReference type="InterPro" id="IPR009057">
    <property type="entry name" value="Homeodomain-like_sf"/>
</dbReference>
<evidence type="ECO:0000256" key="2">
    <source>
        <dbReference type="PROSITE-ProRule" id="PRU00335"/>
    </source>
</evidence>
<protein>
    <submittedName>
        <fullName evidence="4">Transcriptional regulator, TetR family</fullName>
    </submittedName>
</protein>
<dbReference type="InterPro" id="IPR001647">
    <property type="entry name" value="HTH_TetR"/>
</dbReference>
<accession>A0A0K6IRQ4</accession>
<dbReference type="PROSITE" id="PS50977">
    <property type="entry name" value="HTH_TETR_2"/>
    <property type="match status" value="1"/>
</dbReference>
<dbReference type="AlphaFoldDB" id="A0A0K6IRQ4"/>
<gene>
    <name evidence="4" type="ORF">Ga0061065_11446</name>
</gene>
<reference evidence="5" key="1">
    <citation type="submission" date="2015-08" db="EMBL/GenBank/DDBJ databases">
        <authorList>
            <person name="Varghese N."/>
        </authorList>
    </citation>
    <scope>NUCLEOTIDE SEQUENCE [LARGE SCALE GENOMIC DNA]</scope>
    <source>
        <strain evidence="5">JCM 18476</strain>
    </source>
</reference>
<dbReference type="PANTHER" id="PTHR43479:SF11">
    <property type="entry name" value="ACREF_ENVCD OPERON REPRESSOR-RELATED"/>
    <property type="match status" value="1"/>
</dbReference>
<name>A0A0K6IRQ4_9GAMM</name>
<dbReference type="Proteomes" id="UP000182769">
    <property type="component" value="Unassembled WGS sequence"/>
</dbReference>
<evidence type="ECO:0000313" key="5">
    <source>
        <dbReference type="Proteomes" id="UP000182769"/>
    </source>
</evidence>
<dbReference type="PANTHER" id="PTHR43479">
    <property type="entry name" value="ACREF/ENVCD OPERON REPRESSOR-RELATED"/>
    <property type="match status" value="1"/>
</dbReference>
<dbReference type="Gene3D" id="1.10.357.10">
    <property type="entry name" value="Tetracycline Repressor, domain 2"/>
    <property type="match status" value="1"/>
</dbReference>
<dbReference type="RefSeq" id="WP_055464339.1">
    <property type="nucleotide sequence ID" value="NZ_CYHG01000014.1"/>
</dbReference>